<evidence type="ECO:0000259" key="7">
    <source>
        <dbReference type="Pfam" id="PF04138"/>
    </source>
</evidence>
<evidence type="ECO:0000313" key="9">
    <source>
        <dbReference type="Proteomes" id="UP000503096"/>
    </source>
</evidence>
<keyword evidence="9" id="KW-1185">Reference proteome</keyword>
<dbReference type="GO" id="GO:0005886">
    <property type="term" value="C:plasma membrane"/>
    <property type="evidence" value="ECO:0007669"/>
    <property type="project" value="TreeGrafter"/>
</dbReference>
<evidence type="ECO:0000256" key="6">
    <source>
        <dbReference type="SAM" id="Phobius"/>
    </source>
</evidence>
<evidence type="ECO:0000256" key="1">
    <source>
        <dbReference type="ARBA" id="ARBA00004141"/>
    </source>
</evidence>
<evidence type="ECO:0000256" key="2">
    <source>
        <dbReference type="ARBA" id="ARBA00009399"/>
    </source>
</evidence>
<feature type="transmembrane region" description="Helical" evidence="6">
    <location>
        <begin position="7"/>
        <end position="28"/>
    </location>
</feature>
<dbReference type="PANTHER" id="PTHR38459">
    <property type="entry name" value="PROPHAGE BACTOPRENOL-LINKED GLUCOSE TRANSLOCASE HOMOLOG"/>
    <property type="match status" value="1"/>
</dbReference>
<organism evidence="8 9">
    <name type="scientific">Usitatibacter palustris</name>
    <dbReference type="NCBI Taxonomy" id="2732487"/>
    <lineage>
        <taxon>Bacteria</taxon>
        <taxon>Pseudomonadati</taxon>
        <taxon>Pseudomonadota</taxon>
        <taxon>Betaproteobacteria</taxon>
        <taxon>Nitrosomonadales</taxon>
        <taxon>Usitatibacteraceae</taxon>
        <taxon>Usitatibacter</taxon>
    </lineage>
</organism>
<dbReference type="InParanoid" id="A0A6M4H7K3"/>
<proteinExistence type="inferred from homology"/>
<keyword evidence="5 6" id="KW-0472">Membrane</keyword>
<sequence>MSHARSVIWYVIAGGLATASHYATTIFAVEVVKVWPVAASMMGFAVGAVVKYVMNYRVTFRSSSPHREALPRFALYLAVLFVLNAIVFYLLNERAGWHYLLAQLSSTILLIPPGYVMGRFWVFPR</sequence>
<dbReference type="GO" id="GO:0000271">
    <property type="term" value="P:polysaccharide biosynthetic process"/>
    <property type="evidence" value="ECO:0007669"/>
    <property type="project" value="InterPro"/>
</dbReference>
<evidence type="ECO:0000256" key="5">
    <source>
        <dbReference type="ARBA" id="ARBA00023136"/>
    </source>
</evidence>
<dbReference type="InterPro" id="IPR051401">
    <property type="entry name" value="GtrA_CellWall_Glycosyl"/>
</dbReference>
<reference evidence="8 9" key="1">
    <citation type="submission" date="2020-04" db="EMBL/GenBank/DDBJ databases">
        <title>Usitatibacter rugosus gen. nov., sp. nov. and Usitatibacter palustris sp. nov., novel members of Usitatibacteraceae fam. nov. within the order Nitrosomonadales isolated from soil.</title>
        <authorList>
            <person name="Huber K.J."/>
            <person name="Neumann-Schaal M."/>
            <person name="Geppert A."/>
            <person name="Luckner M."/>
            <person name="Wanner G."/>
            <person name="Overmann J."/>
        </authorList>
    </citation>
    <scope>NUCLEOTIDE SEQUENCE [LARGE SCALE GENOMIC DNA]</scope>
    <source>
        <strain evidence="8 9">Swamp67</strain>
    </source>
</reference>
<dbReference type="InterPro" id="IPR007267">
    <property type="entry name" value="GtrA_DPMS_TM"/>
</dbReference>
<dbReference type="AlphaFoldDB" id="A0A6M4H7K3"/>
<evidence type="ECO:0000313" key="8">
    <source>
        <dbReference type="EMBL" id="QJR15540.1"/>
    </source>
</evidence>
<feature type="transmembrane region" description="Helical" evidence="6">
    <location>
        <begin position="73"/>
        <end position="91"/>
    </location>
</feature>
<feature type="transmembrane region" description="Helical" evidence="6">
    <location>
        <begin position="97"/>
        <end position="122"/>
    </location>
</feature>
<dbReference type="Pfam" id="PF04138">
    <property type="entry name" value="GtrA_DPMS_TM"/>
    <property type="match status" value="1"/>
</dbReference>
<dbReference type="KEGG" id="upl:DSM104440_02361"/>
<feature type="transmembrane region" description="Helical" evidence="6">
    <location>
        <begin position="34"/>
        <end position="53"/>
    </location>
</feature>
<name>A0A6M4H7K3_9PROT</name>
<accession>A0A6M4H7K3</accession>
<keyword evidence="3 6" id="KW-0812">Transmembrane</keyword>
<protein>
    <recommendedName>
        <fullName evidence="7">GtrA/DPMS transmembrane domain-containing protein</fullName>
    </recommendedName>
</protein>
<evidence type="ECO:0000256" key="4">
    <source>
        <dbReference type="ARBA" id="ARBA00022989"/>
    </source>
</evidence>
<evidence type="ECO:0000256" key="3">
    <source>
        <dbReference type="ARBA" id="ARBA00022692"/>
    </source>
</evidence>
<dbReference type="PANTHER" id="PTHR38459:SF1">
    <property type="entry name" value="PROPHAGE BACTOPRENOL-LINKED GLUCOSE TRANSLOCASE HOMOLOG"/>
    <property type="match status" value="1"/>
</dbReference>
<feature type="domain" description="GtrA/DPMS transmembrane" evidence="7">
    <location>
        <begin position="10"/>
        <end position="123"/>
    </location>
</feature>
<comment type="subcellular location">
    <subcellularLocation>
        <location evidence="1">Membrane</location>
        <topology evidence="1">Multi-pass membrane protein</topology>
    </subcellularLocation>
</comment>
<dbReference type="RefSeq" id="WP_171162904.1">
    <property type="nucleotide sequence ID" value="NZ_CP053073.1"/>
</dbReference>
<gene>
    <name evidence="8" type="ORF">DSM104440_02361</name>
</gene>
<keyword evidence="4 6" id="KW-1133">Transmembrane helix</keyword>
<comment type="similarity">
    <text evidence="2">Belongs to the GtrA family.</text>
</comment>
<dbReference type="Proteomes" id="UP000503096">
    <property type="component" value="Chromosome"/>
</dbReference>
<dbReference type="EMBL" id="CP053073">
    <property type="protein sequence ID" value="QJR15540.1"/>
    <property type="molecule type" value="Genomic_DNA"/>
</dbReference>